<dbReference type="OrthoDB" id="4570493at2759"/>
<dbReference type="OMA" id="KMQYLTP"/>
<dbReference type="EMBL" id="CH408034">
    <property type="protein sequence ID" value="EAQ84611.1"/>
    <property type="molecule type" value="Genomic_DNA"/>
</dbReference>
<dbReference type="GeneID" id="4395857"/>
<dbReference type="InterPro" id="IPR015920">
    <property type="entry name" value="Cellobiose_DH-like_cyt"/>
</dbReference>
<organism evidence="2 3">
    <name type="scientific">Chaetomium globosum (strain ATCC 6205 / CBS 148.51 / DSM 1962 / NBRC 6347 / NRRL 1970)</name>
    <name type="common">Soil fungus</name>
    <dbReference type="NCBI Taxonomy" id="306901"/>
    <lineage>
        <taxon>Eukaryota</taxon>
        <taxon>Fungi</taxon>
        <taxon>Dikarya</taxon>
        <taxon>Ascomycota</taxon>
        <taxon>Pezizomycotina</taxon>
        <taxon>Sordariomycetes</taxon>
        <taxon>Sordariomycetidae</taxon>
        <taxon>Sordariales</taxon>
        <taxon>Chaetomiaceae</taxon>
        <taxon>Chaetomium</taxon>
    </lineage>
</organism>
<dbReference type="InParanoid" id="Q2GTS9"/>
<keyword evidence="3" id="KW-1185">Reference proteome</keyword>
<dbReference type="RefSeq" id="XP_001226552.1">
    <property type="nucleotide sequence ID" value="XM_001226551.1"/>
</dbReference>
<dbReference type="Gene3D" id="2.60.40.1210">
    <property type="entry name" value="Cellobiose dehydrogenase, cytochrome domain"/>
    <property type="match status" value="1"/>
</dbReference>
<evidence type="ECO:0000313" key="3">
    <source>
        <dbReference type="Proteomes" id="UP000001056"/>
    </source>
</evidence>
<proteinExistence type="predicted"/>
<evidence type="ECO:0000313" key="2">
    <source>
        <dbReference type="EMBL" id="EAQ84611.1"/>
    </source>
</evidence>
<feature type="domain" description="Cellobiose dehydrogenase-like cytochrome" evidence="1">
    <location>
        <begin position="42"/>
        <end position="120"/>
    </location>
</feature>
<gene>
    <name evidence="2" type="ORF">CHGG_08625</name>
</gene>
<dbReference type="HOGENOM" id="CLU_2014997_0_0_1"/>
<accession>Q2GTS9</accession>
<evidence type="ECO:0000259" key="1">
    <source>
        <dbReference type="Pfam" id="PF16010"/>
    </source>
</evidence>
<dbReference type="Proteomes" id="UP000001056">
    <property type="component" value="Unassembled WGS sequence"/>
</dbReference>
<dbReference type="VEuPathDB" id="FungiDB:CHGG_08625"/>
<dbReference type="AlphaFoldDB" id="Q2GTS9"/>
<dbReference type="eggNOG" id="ENOG502RJ90">
    <property type="taxonomic scope" value="Eukaryota"/>
</dbReference>
<name>Q2GTS9_CHAGB</name>
<sequence>MFPKRHHLCRKMQYLTPLSTLGALFLAGTATISARGEQAGKYTDVVTNIRFRGNIEPSSFTFGLMTPQEPTTDFVAQIVAPLVDGAGWGGVSLGNFMTGPLLVVTLADGDKVMTAGRVPTNTA</sequence>
<protein>
    <recommendedName>
        <fullName evidence="1">Cellobiose dehydrogenase-like cytochrome domain-containing protein</fullName>
    </recommendedName>
</protein>
<dbReference type="Pfam" id="PF16010">
    <property type="entry name" value="CDH-cyt"/>
    <property type="match status" value="1"/>
</dbReference>
<reference evidence="3" key="1">
    <citation type="journal article" date="2015" name="Genome Announc.">
        <title>Draft genome sequence of the cellulolytic fungus Chaetomium globosum.</title>
        <authorList>
            <person name="Cuomo C.A."/>
            <person name="Untereiner W.A."/>
            <person name="Ma L.-J."/>
            <person name="Grabherr M."/>
            <person name="Birren B.W."/>
        </authorList>
    </citation>
    <scope>NUCLEOTIDE SEQUENCE [LARGE SCALE GENOMIC DNA]</scope>
    <source>
        <strain evidence="3">ATCC 6205 / CBS 148.51 / DSM 1962 / NBRC 6347 / NRRL 1970</strain>
    </source>
</reference>
<dbReference type="SUPFAM" id="SSF49344">
    <property type="entry name" value="CBD9-like"/>
    <property type="match status" value="1"/>
</dbReference>